<dbReference type="Proteomes" id="UP000683925">
    <property type="component" value="Unassembled WGS sequence"/>
</dbReference>
<dbReference type="InterPro" id="IPR000795">
    <property type="entry name" value="T_Tr_GTP-bd_dom"/>
</dbReference>
<dbReference type="GO" id="GO:0003924">
    <property type="term" value="F:GTPase activity"/>
    <property type="evidence" value="ECO:0007669"/>
    <property type="project" value="InterPro"/>
</dbReference>
<feature type="coiled-coil region" evidence="1">
    <location>
        <begin position="532"/>
        <end position="573"/>
    </location>
</feature>
<dbReference type="OMA" id="KTCCEIC"/>
<evidence type="ECO:0000256" key="1">
    <source>
        <dbReference type="SAM" id="Coils"/>
    </source>
</evidence>
<evidence type="ECO:0000259" key="2">
    <source>
        <dbReference type="Pfam" id="PF00009"/>
    </source>
</evidence>
<dbReference type="GO" id="GO:0005525">
    <property type="term" value="F:GTP binding"/>
    <property type="evidence" value="ECO:0007669"/>
    <property type="project" value="InterPro"/>
</dbReference>
<evidence type="ECO:0000313" key="3">
    <source>
        <dbReference type="EMBL" id="CAD8192034.1"/>
    </source>
</evidence>
<accession>A0A8S1WPZ8</accession>
<gene>
    <name evidence="3" type="ORF">POCTA_138.1.T1010073</name>
</gene>
<dbReference type="Pfam" id="PF00009">
    <property type="entry name" value="GTP_EFTU"/>
    <property type="match status" value="1"/>
</dbReference>
<dbReference type="AlphaFoldDB" id="A0A8S1WPZ8"/>
<dbReference type="EMBL" id="CAJJDP010000101">
    <property type="protein sequence ID" value="CAD8192034.1"/>
    <property type="molecule type" value="Genomic_DNA"/>
</dbReference>
<feature type="domain" description="Tr-type G" evidence="2">
    <location>
        <begin position="136"/>
        <end position="212"/>
    </location>
</feature>
<keyword evidence="1" id="KW-0175">Coiled coil</keyword>
<name>A0A8S1WPZ8_PAROT</name>
<sequence>MGNQQGQQNTSEDIYVTNQIQTVNLSGIQELEAEFLNYINDKKRRDRWQSCLKQFKITSMEDLISAYGLDKESKVGRRCNEAEHLILNNYFLKKQKEYEAKFEEEKLITQDYISEYLKTNKIESDMIRFEDKDYHIRNILIVGITGQGKTTFINSFITYLKGFNTHKSYENFHSRFYIDKPNSKDVKSHTQNVQSYQIIYENYIFNLIDTPGLGDTEGLEKDQKIVDDIGKYLEQNLFKNNQNLHAVLIISQSSTQYEIIDNKLTLLQTSMLSILKLFGKQMSRYAQHCLSFSDFTAANTLNFESPNSIFYSLTEQQLQFIHENQQQEHEKSNQFDDPTFKTQVQLNQQQENIYQQYYQFQNSVFQVKKLGFIEKIQIKKNVENYLFITQRVKNSMGFDLQDSVEVIAQRKILKQERDQIHLKLKNLIANKNKINDNIRKIQIYQSRIEESSNFEFYEFITECKREFHPNEGMYFTNCLKCNKTCCEICHVKNEHLANCIQMIQIKNQMICQSCSCLLDKHINEKYRWSFTTEQIKRINQSLQRENENAKSQFEKLNQILANLQKALLEIQEDIKITLIQMKKCFETLLSSALYTVDIQDEEAYDFILRLYPEYREAFQEFQTQEEMKVSQKIRKDIKDKKLLISQTLLSIKTQQFQDKPYQRF</sequence>
<keyword evidence="4" id="KW-1185">Reference proteome</keyword>
<evidence type="ECO:0000313" key="4">
    <source>
        <dbReference type="Proteomes" id="UP000683925"/>
    </source>
</evidence>
<reference evidence="3" key="1">
    <citation type="submission" date="2021-01" db="EMBL/GenBank/DDBJ databases">
        <authorList>
            <consortium name="Genoscope - CEA"/>
            <person name="William W."/>
        </authorList>
    </citation>
    <scope>NUCLEOTIDE SEQUENCE</scope>
</reference>
<protein>
    <recommendedName>
        <fullName evidence="2">Tr-type G domain-containing protein</fullName>
    </recommendedName>
</protein>
<dbReference type="PANTHER" id="PTHR32046">
    <property type="entry name" value="G DOMAIN-CONTAINING PROTEIN"/>
    <property type="match status" value="1"/>
</dbReference>
<proteinExistence type="predicted"/>
<dbReference type="PANTHER" id="PTHR32046:SF11">
    <property type="entry name" value="IMMUNE-ASSOCIATED NUCLEOTIDE-BINDING PROTEIN 10-LIKE"/>
    <property type="match status" value="1"/>
</dbReference>
<comment type="caution">
    <text evidence="3">The sequence shown here is derived from an EMBL/GenBank/DDBJ whole genome shotgun (WGS) entry which is preliminary data.</text>
</comment>
<dbReference type="OrthoDB" id="302956at2759"/>
<organism evidence="3 4">
    <name type="scientific">Paramecium octaurelia</name>
    <dbReference type="NCBI Taxonomy" id="43137"/>
    <lineage>
        <taxon>Eukaryota</taxon>
        <taxon>Sar</taxon>
        <taxon>Alveolata</taxon>
        <taxon>Ciliophora</taxon>
        <taxon>Intramacronucleata</taxon>
        <taxon>Oligohymenophorea</taxon>
        <taxon>Peniculida</taxon>
        <taxon>Parameciidae</taxon>
        <taxon>Paramecium</taxon>
    </lineage>
</organism>